<dbReference type="InterPro" id="IPR000053">
    <property type="entry name" value="Thymidine/pyrmidine_PPase"/>
</dbReference>
<dbReference type="SMART" id="SM00941">
    <property type="entry name" value="PYNP_C"/>
    <property type="match status" value="1"/>
</dbReference>
<dbReference type="Gene3D" id="3.90.1170.30">
    <property type="entry name" value="Pyrimidine nucleoside phosphorylase-like, C-terminal domain"/>
    <property type="match status" value="1"/>
</dbReference>
<dbReference type="PANTHER" id="PTHR10515:SF0">
    <property type="entry name" value="THYMIDINE PHOSPHORYLASE"/>
    <property type="match status" value="1"/>
</dbReference>
<keyword evidence="3" id="KW-0328">Glycosyltransferase</keyword>
<dbReference type="Proteomes" id="UP000660454">
    <property type="component" value="Unassembled WGS sequence"/>
</dbReference>
<dbReference type="Gene3D" id="1.20.970.10">
    <property type="entry name" value="Transferase, Pyrimidine Nucleoside Phosphorylase, Chain C"/>
    <property type="match status" value="1"/>
</dbReference>
<dbReference type="EMBL" id="BOOF01000043">
    <property type="protein sequence ID" value="GIH65734.1"/>
    <property type="molecule type" value="Genomic_DNA"/>
</dbReference>
<evidence type="ECO:0000256" key="3">
    <source>
        <dbReference type="ARBA" id="ARBA00022676"/>
    </source>
</evidence>
<comment type="similarity">
    <text evidence="1">Belongs to the thymidine/pyrimidine-nucleoside phosphorylase family.</text>
</comment>
<dbReference type="InterPro" id="IPR017872">
    <property type="entry name" value="Pyrmidine_PPase_CS"/>
</dbReference>
<dbReference type="PANTHER" id="PTHR10515">
    <property type="entry name" value="THYMIDINE PHOSPHORYLASE"/>
    <property type="match status" value="1"/>
</dbReference>
<protein>
    <submittedName>
        <fullName evidence="6">Thymidine phosphorylase</fullName>
    </submittedName>
</protein>
<reference evidence="6 7" key="1">
    <citation type="submission" date="2021-01" db="EMBL/GenBank/DDBJ databases">
        <title>Whole genome shotgun sequence of Microbispora siamensis NBRC 104113.</title>
        <authorList>
            <person name="Komaki H."/>
            <person name="Tamura T."/>
        </authorList>
    </citation>
    <scope>NUCLEOTIDE SEQUENCE [LARGE SCALE GENOMIC DNA]</scope>
    <source>
        <strain evidence="6 7">NBRC 104113</strain>
    </source>
</reference>
<dbReference type="Pfam" id="PF02885">
    <property type="entry name" value="Glycos_trans_3N"/>
    <property type="match status" value="1"/>
</dbReference>
<gene>
    <name evidence="6" type="primary">deoA</name>
    <name evidence="6" type="ORF">Msi02_65510</name>
</gene>
<evidence type="ECO:0000313" key="7">
    <source>
        <dbReference type="Proteomes" id="UP000660454"/>
    </source>
</evidence>
<dbReference type="PROSITE" id="PS00647">
    <property type="entry name" value="THYMID_PHOSPHORYLASE"/>
    <property type="match status" value="1"/>
</dbReference>
<keyword evidence="4" id="KW-0808">Transferase</keyword>
<dbReference type="RefSeq" id="WP_204051707.1">
    <property type="nucleotide sequence ID" value="NZ_BOOF01000043.1"/>
</dbReference>
<dbReference type="InterPro" id="IPR018090">
    <property type="entry name" value="Pyrmidine_PPas_bac/euk"/>
</dbReference>
<organism evidence="6 7">
    <name type="scientific">Microbispora siamensis</name>
    <dbReference type="NCBI Taxonomy" id="564413"/>
    <lineage>
        <taxon>Bacteria</taxon>
        <taxon>Bacillati</taxon>
        <taxon>Actinomycetota</taxon>
        <taxon>Actinomycetes</taxon>
        <taxon>Streptosporangiales</taxon>
        <taxon>Streptosporangiaceae</taxon>
        <taxon>Microbispora</taxon>
    </lineage>
</organism>
<evidence type="ECO:0000256" key="4">
    <source>
        <dbReference type="ARBA" id="ARBA00022679"/>
    </source>
</evidence>
<proteinExistence type="inferred from homology"/>
<dbReference type="NCBIfam" id="NF004490">
    <property type="entry name" value="PRK05820.1"/>
    <property type="match status" value="1"/>
</dbReference>
<dbReference type="InterPro" id="IPR017459">
    <property type="entry name" value="Glycosyl_Trfase_fam3_N_dom"/>
</dbReference>
<sequence length="428" mass="44475">MGFDAIEVIIAKRDRGELSTAQIDWVIDAYTRGEVADEQMSALLMAILLNGMNRREIADWTQAMIRSGERMDWSSLDRPTADKHSTGGVGDKITLPLAPLVAACGAYVPQLSGRGLGHTGGTLDKLESIPGWRASLSNDEMLAVIRSAGAVVCAAGAGLAPADKKLYALRDVTGTVESIPLIASSIMSKKIAEGTGSLVLDVKAGSGAFMKNVDDARELARTMVELGTDAGVRTVALLTAMDRPLGLKVGNALEVEEAVEVLAGGGPADVVELTVRLAREMLEAAAVPGARDPEEALKDGSAMDAWRRMIVAQGGDPDAPLPAAAESAVVTAPASGTLRTLDALKVGLAAWRLGAGRARKEDPVSAGAGIVLHAKPGETVRAGAPLMTLYADEAGRFDRALQALEGAYEIGDQDGAGLLPLVIDRLTA</sequence>
<accession>A0ABQ4GWE9</accession>
<dbReference type="InterPro" id="IPR000312">
    <property type="entry name" value="Glycosyl_Trfase_fam3"/>
</dbReference>
<dbReference type="InterPro" id="IPR036566">
    <property type="entry name" value="PYNP-like_C_sf"/>
</dbReference>
<evidence type="ECO:0000256" key="1">
    <source>
        <dbReference type="ARBA" id="ARBA00006915"/>
    </source>
</evidence>
<dbReference type="PIRSF" id="PIRSF000478">
    <property type="entry name" value="TP_PyNP"/>
    <property type="match status" value="1"/>
</dbReference>
<dbReference type="SUPFAM" id="SSF47648">
    <property type="entry name" value="Nucleoside phosphorylase/phosphoribosyltransferase N-terminal domain"/>
    <property type="match status" value="1"/>
</dbReference>
<comment type="caution">
    <text evidence="6">The sequence shown here is derived from an EMBL/GenBank/DDBJ whole genome shotgun (WGS) entry which is preliminary data.</text>
</comment>
<dbReference type="InterPro" id="IPR035902">
    <property type="entry name" value="Nuc_phospho_transferase"/>
</dbReference>
<dbReference type="Pfam" id="PF07831">
    <property type="entry name" value="PYNP_C"/>
    <property type="match status" value="1"/>
</dbReference>
<dbReference type="Pfam" id="PF00591">
    <property type="entry name" value="Glycos_transf_3"/>
    <property type="match status" value="1"/>
</dbReference>
<name>A0ABQ4GWE9_9ACTN</name>
<evidence type="ECO:0000259" key="5">
    <source>
        <dbReference type="SMART" id="SM00941"/>
    </source>
</evidence>
<keyword evidence="7" id="KW-1185">Reference proteome</keyword>
<dbReference type="InterPro" id="IPR013102">
    <property type="entry name" value="PYNP_C"/>
</dbReference>
<dbReference type="NCBIfam" id="TIGR02644">
    <property type="entry name" value="Y_phosphoryl"/>
    <property type="match status" value="1"/>
</dbReference>
<evidence type="ECO:0000313" key="6">
    <source>
        <dbReference type="EMBL" id="GIH65734.1"/>
    </source>
</evidence>
<dbReference type="InterPro" id="IPR036320">
    <property type="entry name" value="Glycosyl_Trfase_fam3_N_dom_sf"/>
</dbReference>
<dbReference type="Gene3D" id="3.40.1030.10">
    <property type="entry name" value="Nucleoside phosphorylase/phosphoribosyltransferase catalytic domain"/>
    <property type="match status" value="1"/>
</dbReference>
<dbReference type="SUPFAM" id="SSF52418">
    <property type="entry name" value="Nucleoside phosphorylase/phosphoribosyltransferase catalytic domain"/>
    <property type="match status" value="1"/>
</dbReference>
<comment type="subunit">
    <text evidence="2">Homodimer.</text>
</comment>
<dbReference type="SUPFAM" id="SSF54680">
    <property type="entry name" value="Pyrimidine nucleoside phosphorylase C-terminal domain"/>
    <property type="match status" value="1"/>
</dbReference>
<feature type="domain" description="Pyrimidine nucleoside phosphorylase C-terminal" evidence="5">
    <location>
        <begin position="337"/>
        <end position="411"/>
    </location>
</feature>
<evidence type="ECO:0000256" key="2">
    <source>
        <dbReference type="ARBA" id="ARBA00011738"/>
    </source>
</evidence>